<gene>
    <name evidence="2" type="ORF">BAZO_10336</name>
</gene>
<dbReference type="STRING" id="1131731.BAZO_10336"/>
<name>K6C7N4_SCHAZ</name>
<sequence>MKYDRNVNYSKRIKNFLVSTTLASSLVTFGSVGFASDSSEIINESSFIQDQVEIDGDMINFPQTEVDSSGGAGALAQAKVEINGKIVNFSQPAVVKNGSTLVPLRGIFEALGAKVDWNQATQTVTGTKGDLTVKLTIGQKTAYVNGKAVQLAEPAQILNGSTLVPLRFIGESLGSQVSWDGARQTAVIKDSSAVQPSTPVEKPKETNDGKVVNGIKANYGSHTYAVKNQKEYDQVMSIIDNAIDKADSVTFGGRYADAAEKYINSYPNWDKTDKTQAGMDEVFGPLLKNGVSKEEVKWLYKLSVTANTLSQQRESGRDGSPRSAYDELVNKVGDCDSAAQAHSALFDAAGYSTAIVAGQNHAYVYVKVKGKWYSPQGGSFAGGVENLTVPKGGWFLSNPT</sequence>
<dbReference type="InterPro" id="IPR036582">
    <property type="entry name" value="Mao_N_sf"/>
</dbReference>
<dbReference type="Pfam" id="PF07833">
    <property type="entry name" value="Cu_amine_oxidN1"/>
    <property type="match status" value="1"/>
</dbReference>
<proteinExistence type="predicted"/>
<dbReference type="EMBL" id="AJLR01000055">
    <property type="protein sequence ID" value="EKN67135.1"/>
    <property type="molecule type" value="Genomic_DNA"/>
</dbReference>
<protein>
    <submittedName>
        <fullName evidence="2">Copper amine oxidase-like domain-containing protein</fullName>
    </submittedName>
</protein>
<dbReference type="Gene3D" id="3.30.457.10">
    <property type="entry name" value="Copper amine oxidase-like, N-terminal domain"/>
    <property type="match status" value="1"/>
</dbReference>
<feature type="non-terminal residue" evidence="2">
    <location>
        <position position="400"/>
    </location>
</feature>
<dbReference type="SUPFAM" id="SSF55383">
    <property type="entry name" value="Copper amine oxidase, domain N"/>
    <property type="match status" value="1"/>
</dbReference>
<evidence type="ECO:0000313" key="3">
    <source>
        <dbReference type="Proteomes" id="UP000006315"/>
    </source>
</evidence>
<dbReference type="InterPro" id="IPR012854">
    <property type="entry name" value="Cu_amine_oxidase-like_N"/>
</dbReference>
<dbReference type="RefSeq" id="WP_003331369.1">
    <property type="nucleotide sequence ID" value="NZ_AJLR01000055.1"/>
</dbReference>
<accession>K6C7N4</accession>
<organism evidence="2 3">
    <name type="scientific">Schinkia azotoformans LMG 9581</name>
    <dbReference type="NCBI Taxonomy" id="1131731"/>
    <lineage>
        <taxon>Bacteria</taxon>
        <taxon>Bacillati</taxon>
        <taxon>Bacillota</taxon>
        <taxon>Bacilli</taxon>
        <taxon>Bacillales</taxon>
        <taxon>Bacillaceae</taxon>
        <taxon>Calidifontibacillus/Schinkia group</taxon>
        <taxon>Schinkia</taxon>
    </lineage>
</organism>
<dbReference type="AlphaFoldDB" id="K6C7N4"/>
<reference evidence="2 3" key="1">
    <citation type="journal article" date="2012" name="Front. Microbiol.">
        <title>Redundancy and modularity in membrane-associated dissimilatory nitrate reduction in Bacillus.</title>
        <authorList>
            <person name="Heylen K."/>
            <person name="Keltjens J."/>
        </authorList>
    </citation>
    <scope>NUCLEOTIDE SEQUENCE [LARGE SCALE GENOMIC DNA]</scope>
    <source>
        <strain evidence="2 3">LMG 9581</strain>
    </source>
</reference>
<comment type="caution">
    <text evidence="2">The sequence shown here is derived from an EMBL/GenBank/DDBJ whole genome shotgun (WGS) entry which is preliminary data.</text>
</comment>
<evidence type="ECO:0000259" key="1">
    <source>
        <dbReference type="Pfam" id="PF07833"/>
    </source>
</evidence>
<keyword evidence="3" id="KW-1185">Reference proteome</keyword>
<evidence type="ECO:0000313" key="2">
    <source>
        <dbReference type="EMBL" id="EKN67135.1"/>
    </source>
</evidence>
<dbReference type="Proteomes" id="UP000006315">
    <property type="component" value="Unassembled WGS sequence"/>
</dbReference>
<feature type="domain" description="Copper amine oxidase-like N-terminal" evidence="1">
    <location>
        <begin position="82"/>
        <end position="188"/>
    </location>
</feature>